<protein>
    <submittedName>
        <fullName evidence="5">Regulatory protein, luxR family</fullName>
    </submittedName>
</protein>
<organism evidence="5 6">
    <name type="scientific">Marivirga sericea</name>
    <dbReference type="NCBI Taxonomy" id="1028"/>
    <lineage>
        <taxon>Bacteria</taxon>
        <taxon>Pseudomonadati</taxon>
        <taxon>Bacteroidota</taxon>
        <taxon>Cytophagia</taxon>
        <taxon>Cytophagales</taxon>
        <taxon>Marivirgaceae</taxon>
        <taxon>Marivirga</taxon>
    </lineage>
</organism>
<dbReference type="EMBL" id="FXAW01000003">
    <property type="protein sequence ID" value="SMG28861.1"/>
    <property type="molecule type" value="Genomic_DNA"/>
</dbReference>
<evidence type="ECO:0000256" key="1">
    <source>
        <dbReference type="ARBA" id="ARBA00023015"/>
    </source>
</evidence>
<accession>A0A1X7JN50</accession>
<keyword evidence="2" id="KW-0238">DNA-binding</keyword>
<evidence type="ECO:0000256" key="2">
    <source>
        <dbReference type="ARBA" id="ARBA00023125"/>
    </source>
</evidence>
<keyword evidence="6" id="KW-1185">Reference proteome</keyword>
<dbReference type="PROSITE" id="PS50043">
    <property type="entry name" value="HTH_LUXR_2"/>
    <property type="match status" value="1"/>
</dbReference>
<dbReference type="InterPro" id="IPR016032">
    <property type="entry name" value="Sig_transdc_resp-reg_C-effctor"/>
</dbReference>
<dbReference type="CDD" id="cd06170">
    <property type="entry name" value="LuxR_C_like"/>
    <property type="match status" value="1"/>
</dbReference>
<evidence type="ECO:0000259" key="4">
    <source>
        <dbReference type="PROSITE" id="PS50043"/>
    </source>
</evidence>
<dbReference type="PANTHER" id="PTHR44688:SF16">
    <property type="entry name" value="DNA-BINDING TRANSCRIPTIONAL ACTIVATOR DEVR_DOSR"/>
    <property type="match status" value="1"/>
</dbReference>
<evidence type="ECO:0000313" key="5">
    <source>
        <dbReference type="EMBL" id="SMG28861.1"/>
    </source>
</evidence>
<keyword evidence="3" id="KW-0804">Transcription</keyword>
<dbReference type="PANTHER" id="PTHR44688">
    <property type="entry name" value="DNA-BINDING TRANSCRIPTIONAL ACTIVATOR DEVR_DOSR"/>
    <property type="match status" value="1"/>
</dbReference>
<dbReference type="AlphaFoldDB" id="A0A1X7JN50"/>
<dbReference type="SMART" id="SM00421">
    <property type="entry name" value="HTH_LUXR"/>
    <property type="match status" value="1"/>
</dbReference>
<sequence length="252" mass="29073">MIKKEDFFSFQNTVKKLSADDVNQTSNYLEPIKAFARATNQSVYIIDYKAKGFEYVSDNPLFLCGHSARKVQEMGYEFYLKYAPEKDQELLLKINTIGFDFYEKILVKERKDYTISYDFHLKNQEKKSILINQKLTPLFLTEDGKIWKALCLISLSTANESGNICIYKKGGNTVFQYDLKGSFWSTNESISLSQREKEIMQLSSRGFTVSEIAEAIFLSPDTVKFHKRKLFEKLAVSNLAEAIAFCTNNRLL</sequence>
<dbReference type="RefSeq" id="WP_085516677.1">
    <property type="nucleotide sequence ID" value="NZ_FXAW01000003.1"/>
</dbReference>
<gene>
    <name evidence="5" type="ORF">SAMN05661096_01756</name>
</gene>
<dbReference type="PRINTS" id="PR00038">
    <property type="entry name" value="HTHLUXR"/>
</dbReference>
<dbReference type="STRING" id="1028.SAMN05661096_01756"/>
<dbReference type="Gene3D" id="1.10.10.10">
    <property type="entry name" value="Winged helix-like DNA-binding domain superfamily/Winged helix DNA-binding domain"/>
    <property type="match status" value="1"/>
</dbReference>
<dbReference type="OrthoDB" id="1727128at2"/>
<evidence type="ECO:0000313" key="6">
    <source>
        <dbReference type="Proteomes" id="UP000193804"/>
    </source>
</evidence>
<name>A0A1X7JN50_9BACT</name>
<feature type="domain" description="HTH luxR-type" evidence="4">
    <location>
        <begin position="185"/>
        <end position="250"/>
    </location>
</feature>
<dbReference type="Pfam" id="PF00196">
    <property type="entry name" value="GerE"/>
    <property type="match status" value="1"/>
</dbReference>
<dbReference type="Gene3D" id="3.30.450.20">
    <property type="entry name" value="PAS domain"/>
    <property type="match status" value="1"/>
</dbReference>
<keyword evidence="1" id="KW-0805">Transcription regulation</keyword>
<dbReference type="GO" id="GO:0006355">
    <property type="term" value="P:regulation of DNA-templated transcription"/>
    <property type="evidence" value="ECO:0007669"/>
    <property type="project" value="InterPro"/>
</dbReference>
<proteinExistence type="predicted"/>
<dbReference type="InterPro" id="IPR000792">
    <property type="entry name" value="Tscrpt_reg_LuxR_C"/>
</dbReference>
<evidence type="ECO:0000256" key="3">
    <source>
        <dbReference type="ARBA" id="ARBA00023163"/>
    </source>
</evidence>
<dbReference type="SUPFAM" id="SSF46894">
    <property type="entry name" value="C-terminal effector domain of the bipartite response regulators"/>
    <property type="match status" value="1"/>
</dbReference>
<dbReference type="GO" id="GO:0003677">
    <property type="term" value="F:DNA binding"/>
    <property type="evidence" value="ECO:0007669"/>
    <property type="project" value="UniProtKB-KW"/>
</dbReference>
<dbReference type="InterPro" id="IPR036388">
    <property type="entry name" value="WH-like_DNA-bd_sf"/>
</dbReference>
<reference evidence="6" key="1">
    <citation type="submission" date="2017-04" db="EMBL/GenBank/DDBJ databases">
        <authorList>
            <person name="Varghese N."/>
            <person name="Submissions S."/>
        </authorList>
    </citation>
    <scope>NUCLEOTIDE SEQUENCE [LARGE SCALE GENOMIC DNA]</scope>
    <source>
        <strain evidence="6">DSM 4125</strain>
    </source>
</reference>
<dbReference type="Proteomes" id="UP000193804">
    <property type="component" value="Unassembled WGS sequence"/>
</dbReference>